<gene>
    <name evidence="1" type="ORF">K470DRAFT_261054</name>
</gene>
<protein>
    <recommendedName>
        <fullName evidence="3">F-box domain-containing protein</fullName>
    </recommendedName>
</protein>
<sequence length="305" mass="35803">METLPNELLSRIYHLLPTARSALSLSLASHFFRSIFLRQQLTILATIIDRECGPFEDIIQLITLNESVPVHARRSAPLSLSLLKQAYDVGRVALRWEELYPFKKWRNEYASRRLLRRDERLALRRAVYRLWTYAKAFHNQHHVRTMRNHVDYVEERAKLLRAWDTQQLAHMYDLFENVLKETVRWNVCPSNGRLLAKSLPCHYRCRLWTHHDELLLQGWGDEITHYYVVEDMMKLDPQQILFLSDSRLSRRGVEAYIKTACQGEWFGNNGETFSETLAHVLSQRGEDIGEVKRAIDDGMLGIALV</sequence>
<dbReference type="AlphaFoldDB" id="A0A6A7BQX2"/>
<evidence type="ECO:0008006" key="3">
    <source>
        <dbReference type="Google" id="ProtNLM"/>
    </source>
</evidence>
<evidence type="ECO:0000313" key="1">
    <source>
        <dbReference type="EMBL" id="KAF2857165.1"/>
    </source>
</evidence>
<reference evidence="1" key="1">
    <citation type="journal article" date="2020" name="Stud. Mycol.">
        <title>101 Dothideomycetes genomes: a test case for predicting lifestyles and emergence of pathogens.</title>
        <authorList>
            <person name="Haridas S."/>
            <person name="Albert R."/>
            <person name="Binder M."/>
            <person name="Bloem J."/>
            <person name="Labutti K."/>
            <person name="Salamov A."/>
            <person name="Andreopoulos B."/>
            <person name="Baker S."/>
            <person name="Barry K."/>
            <person name="Bills G."/>
            <person name="Bluhm B."/>
            <person name="Cannon C."/>
            <person name="Castanera R."/>
            <person name="Culley D."/>
            <person name="Daum C."/>
            <person name="Ezra D."/>
            <person name="Gonzalez J."/>
            <person name="Henrissat B."/>
            <person name="Kuo A."/>
            <person name="Liang C."/>
            <person name="Lipzen A."/>
            <person name="Lutzoni F."/>
            <person name="Magnuson J."/>
            <person name="Mondo S."/>
            <person name="Nolan M."/>
            <person name="Ohm R."/>
            <person name="Pangilinan J."/>
            <person name="Park H.-J."/>
            <person name="Ramirez L."/>
            <person name="Alfaro M."/>
            <person name="Sun H."/>
            <person name="Tritt A."/>
            <person name="Yoshinaga Y."/>
            <person name="Zwiers L.-H."/>
            <person name="Turgeon B."/>
            <person name="Goodwin S."/>
            <person name="Spatafora J."/>
            <person name="Crous P."/>
            <person name="Grigoriev I."/>
        </authorList>
    </citation>
    <scope>NUCLEOTIDE SEQUENCE</scope>
    <source>
        <strain evidence="1">CBS 480.64</strain>
    </source>
</reference>
<keyword evidence="2" id="KW-1185">Reference proteome</keyword>
<dbReference type="OrthoDB" id="1638493at2759"/>
<organism evidence="1 2">
    <name type="scientific">Piedraia hortae CBS 480.64</name>
    <dbReference type="NCBI Taxonomy" id="1314780"/>
    <lineage>
        <taxon>Eukaryota</taxon>
        <taxon>Fungi</taxon>
        <taxon>Dikarya</taxon>
        <taxon>Ascomycota</taxon>
        <taxon>Pezizomycotina</taxon>
        <taxon>Dothideomycetes</taxon>
        <taxon>Dothideomycetidae</taxon>
        <taxon>Capnodiales</taxon>
        <taxon>Piedraiaceae</taxon>
        <taxon>Piedraia</taxon>
    </lineage>
</organism>
<name>A0A6A7BQX2_9PEZI</name>
<evidence type="ECO:0000313" key="2">
    <source>
        <dbReference type="Proteomes" id="UP000799421"/>
    </source>
</evidence>
<accession>A0A6A7BQX2</accession>
<dbReference type="EMBL" id="MU006061">
    <property type="protein sequence ID" value="KAF2857165.1"/>
    <property type="molecule type" value="Genomic_DNA"/>
</dbReference>
<dbReference type="Proteomes" id="UP000799421">
    <property type="component" value="Unassembled WGS sequence"/>
</dbReference>
<proteinExistence type="predicted"/>